<gene>
    <name evidence="1" type="ORF">KDA_52840</name>
</gene>
<dbReference type="Gene3D" id="3.10.180.10">
    <property type="entry name" value="2,3-Dihydroxybiphenyl 1,2-Dioxygenase, domain 1"/>
    <property type="match status" value="1"/>
</dbReference>
<dbReference type="Proteomes" id="UP000287171">
    <property type="component" value="Unassembled WGS sequence"/>
</dbReference>
<reference evidence="2" key="1">
    <citation type="submission" date="2018-12" db="EMBL/GenBank/DDBJ databases">
        <title>Tengunoibacter tsumagoiensis gen. nov., sp. nov., Dictyobacter kobayashii sp. nov., D. alpinus sp. nov., and D. joshuensis sp. nov. and description of Dictyobacteraceae fam. nov. within the order Ktedonobacterales isolated from Tengu-no-mugimeshi.</title>
        <authorList>
            <person name="Wang C.M."/>
            <person name="Zheng Y."/>
            <person name="Sakai Y."/>
            <person name="Toyoda A."/>
            <person name="Minakuchi Y."/>
            <person name="Abe K."/>
            <person name="Yokota A."/>
            <person name="Yabe S."/>
        </authorList>
    </citation>
    <scope>NUCLEOTIDE SEQUENCE [LARGE SCALE GENOMIC DNA]</scope>
    <source>
        <strain evidence="2">Uno16</strain>
    </source>
</reference>
<sequence length="111" mass="12499">MPHANKPATSLTYAIIVDLALKRVLFSAKFVHRGIISVLKKIDHIGIVVAHLVNNIESTVDTLKMKGITFFSDIKVYNGSKKLCYFWGIEGIILELAEYFKDRGILICLTF</sequence>
<name>A0A402BES4_9CHLR</name>
<dbReference type="OrthoDB" id="9795618at2"/>
<protein>
    <recommendedName>
        <fullName evidence="3">VOC domain-containing protein</fullName>
    </recommendedName>
</protein>
<proteinExistence type="predicted"/>
<dbReference type="EMBL" id="BIFT01000002">
    <property type="protein sequence ID" value="GCE29800.1"/>
    <property type="molecule type" value="Genomic_DNA"/>
</dbReference>
<evidence type="ECO:0000313" key="2">
    <source>
        <dbReference type="Proteomes" id="UP000287171"/>
    </source>
</evidence>
<evidence type="ECO:0008006" key="3">
    <source>
        <dbReference type="Google" id="ProtNLM"/>
    </source>
</evidence>
<evidence type="ECO:0000313" key="1">
    <source>
        <dbReference type="EMBL" id="GCE29800.1"/>
    </source>
</evidence>
<accession>A0A402BES4</accession>
<dbReference type="InterPro" id="IPR029068">
    <property type="entry name" value="Glyas_Bleomycin-R_OHBP_Dase"/>
</dbReference>
<dbReference type="SUPFAM" id="SSF54593">
    <property type="entry name" value="Glyoxalase/Bleomycin resistance protein/Dihydroxybiphenyl dioxygenase"/>
    <property type="match status" value="1"/>
</dbReference>
<dbReference type="AlphaFoldDB" id="A0A402BES4"/>
<organism evidence="1 2">
    <name type="scientific">Dictyobacter alpinus</name>
    <dbReference type="NCBI Taxonomy" id="2014873"/>
    <lineage>
        <taxon>Bacteria</taxon>
        <taxon>Bacillati</taxon>
        <taxon>Chloroflexota</taxon>
        <taxon>Ktedonobacteria</taxon>
        <taxon>Ktedonobacterales</taxon>
        <taxon>Dictyobacteraceae</taxon>
        <taxon>Dictyobacter</taxon>
    </lineage>
</organism>
<keyword evidence="2" id="KW-1185">Reference proteome</keyword>
<comment type="caution">
    <text evidence="1">The sequence shown here is derived from an EMBL/GenBank/DDBJ whole genome shotgun (WGS) entry which is preliminary data.</text>
</comment>
<dbReference type="RefSeq" id="WP_126629998.1">
    <property type="nucleotide sequence ID" value="NZ_BIFT01000002.1"/>
</dbReference>